<evidence type="ECO:0000313" key="1">
    <source>
        <dbReference type="EMBL" id="EKR99430.1"/>
    </source>
</evidence>
<sequence>MRVSKRCGSLDAYDRIANEISLLKDQSIQVLLKNVVNLLFRNGFFFVIYF</sequence>
<accession>A0AA87MPL2</accession>
<reference evidence="1 2" key="1">
    <citation type="journal article" date="2014" name="Int. J. Syst. Evol. Microbiol.">
        <title>Leptospira mayottensis sp. nov., a pathogenic species of the genus Leptospira isolated from humans.</title>
        <authorList>
            <person name="Bourhy P."/>
            <person name="Collet L."/>
            <person name="Brisse S."/>
            <person name="Picardeau M."/>
        </authorList>
    </citation>
    <scope>NUCLEOTIDE SEQUENCE [LARGE SCALE GENOMIC DNA]</scope>
    <source>
        <strain evidence="1 2">200901122</strain>
    </source>
</reference>
<dbReference type="EMBL" id="AKWM02000053">
    <property type="protein sequence ID" value="EKR99430.1"/>
    <property type="molecule type" value="Genomic_DNA"/>
</dbReference>
<comment type="caution">
    <text evidence="1">The sequence shown here is derived from an EMBL/GenBank/DDBJ whole genome shotgun (WGS) entry which is preliminary data.</text>
</comment>
<evidence type="ECO:0000313" key="2">
    <source>
        <dbReference type="Proteomes" id="UP000001343"/>
    </source>
</evidence>
<gene>
    <name evidence="1" type="ORF">LEP1GSC125_0505</name>
</gene>
<dbReference type="AlphaFoldDB" id="A0AA87MPL2"/>
<organism evidence="1 2">
    <name type="scientific">Leptospira mayottensis 200901122</name>
    <dbReference type="NCBI Taxonomy" id="1193010"/>
    <lineage>
        <taxon>Bacteria</taxon>
        <taxon>Pseudomonadati</taxon>
        <taxon>Spirochaetota</taxon>
        <taxon>Spirochaetia</taxon>
        <taxon>Leptospirales</taxon>
        <taxon>Leptospiraceae</taxon>
        <taxon>Leptospira</taxon>
    </lineage>
</organism>
<protein>
    <submittedName>
        <fullName evidence="1">Uncharacterized protein</fullName>
    </submittedName>
</protein>
<dbReference type="Proteomes" id="UP000001343">
    <property type="component" value="Unassembled WGS sequence"/>
</dbReference>
<proteinExistence type="predicted"/>
<name>A0AA87MPL2_9LEPT</name>